<feature type="region of interest" description="Disordered" evidence="1">
    <location>
        <begin position="129"/>
        <end position="164"/>
    </location>
</feature>
<proteinExistence type="predicted"/>
<dbReference type="EMBL" id="JASCZI010272687">
    <property type="protein sequence ID" value="MED6223180.1"/>
    <property type="molecule type" value="Genomic_DNA"/>
</dbReference>
<evidence type="ECO:0000313" key="3">
    <source>
        <dbReference type="Proteomes" id="UP001341840"/>
    </source>
</evidence>
<accession>A0ABU6ZML8</accession>
<organism evidence="2 3">
    <name type="scientific">Stylosanthes scabra</name>
    <dbReference type="NCBI Taxonomy" id="79078"/>
    <lineage>
        <taxon>Eukaryota</taxon>
        <taxon>Viridiplantae</taxon>
        <taxon>Streptophyta</taxon>
        <taxon>Embryophyta</taxon>
        <taxon>Tracheophyta</taxon>
        <taxon>Spermatophyta</taxon>
        <taxon>Magnoliopsida</taxon>
        <taxon>eudicotyledons</taxon>
        <taxon>Gunneridae</taxon>
        <taxon>Pentapetalae</taxon>
        <taxon>rosids</taxon>
        <taxon>fabids</taxon>
        <taxon>Fabales</taxon>
        <taxon>Fabaceae</taxon>
        <taxon>Papilionoideae</taxon>
        <taxon>50 kb inversion clade</taxon>
        <taxon>dalbergioids sensu lato</taxon>
        <taxon>Dalbergieae</taxon>
        <taxon>Pterocarpus clade</taxon>
        <taxon>Stylosanthes</taxon>
    </lineage>
</organism>
<dbReference type="Proteomes" id="UP001341840">
    <property type="component" value="Unassembled WGS sequence"/>
</dbReference>
<name>A0ABU6ZML8_9FABA</name>
<keyword evidence="3" id="KW-1185">Reference proteome</keyword>
<sequence length="164" mass="18250">MLSSLSLSMPKLKKILNIYSTQQVIDISSSSEDEPEPTTITVLIPKSEGDIIEEHPTHLERQDEEPPSQSVLEVVNIYPTQEVIDISSSFEDEHEPTQIKVVVPKIEDCLVTSPKTKLITEVLTSMGHELPLESQPDPSVPSFSFGPEFERPLGTKEQSPNTLK</sequence>
<gene>
    <name evidence="2" type="ORF">PIB30_071486</name>
</gene>
<evidence type="ECO:0000256" key="1">
    <source>
        <dbReference type="SAM" id="MobiDB-lite"/>
    </source>
</evidence>
<evidence type="ECO:0000313" key="2">
    <source>
        <dbReference type="EMBL" id="MED6223180.1"/>
    </source>
</evidence>
<comment type="caution">
    <text evidence="2">The sequence shown here is derived from an EMBL/GenBank/DDBJ whole genome shotgun (WGS) entry which is preliminary data.</text>
</comment>
<reference evidence="2 3" key="1">
    <citation type="journal article" date="2023" name="Plants (Basel)">
        <title>Bridging the Gap: Combining Genomics and Transcriptomics Approaches to Understand Stylosanthes scabra, an Orphan Legume from the Brazilian Caatinga.</title>
        <authorList>
            <person name="Ferreira-Neto J.R.C."/>
            <person name="da Silva M.D."/>
            <person name="Binneck E."/>
            <person name="de Melo N.F."/>
            <person name="da Silva R.H."/>
            <person name="de Melo A.L.T.M."/>
            <person name="Pandolfi V."/>
            <person name="Bustamante F.O."/>
            <person name="Brasileiro-Vidal A.C."/>
            <person name="Benko-Iseppon A.M."/>
        </authorList>
    </citation>
    <scope>NUCLEOTIDE SEQUENCE [LARGE SCALE GENOMIC DNA]</scope>
    <source>
        <tissue evidence="2">Leaves</tissue>
    </source>
</reference>
<protein>
    <submittedName>
        <fullName evidence="2">Uncharacterized protein</fullName>
    </submittedName>
</protein>